<gene>
    <name evidence="3" type="ORF">F5544_03385</name>
</gene>
<dbReference type="InterPro" id="IPR051260">
    <property type="entry name" value="Diverse_substr_monoxygenases"/>
</dbReference>
<dbReference type="PANTHER" id="PTHR30011">
    <property type="entry name" value="ALKANESULFONATE MONOOXYGENASE-RELATED"/>
    <property type="match status" value="1"/>
</dbReference>
<dbReference type="AlphaFoldDB" id="A0A6G9Y5W5"/>
<proteinExistence type="predicted"/>
<dbReference type="InterPro" id="IPR036661">
    <property type="entry name" value="Luciferase-like_sf"/>
</dbReference>
<evidence type="ECO:0000313" key="3">
    <source>
        <dbReference type="EMBL" id="QIS08592.1"/>
    </source>
</evidence>
<feature type="compositionally biased region" description="Pro residues" evidence="1">
    <location>
        <begin position="188"/>
        <end position="199"/>
    </location>
</feature>
<dbReference type="Proteomes" id="UP000503540">
    <property type="component" value="Chromosome"/>
</dbReference>
<dbReference type="EMBL" id="CP046172">
    <property type="protein sequence ID" value="QIS08592.1"/>
    <property type="molecule type" value="Genomic_DNA"/>
</dbReference>
<dbReference type="KEGG" id="nah:F5544_03385"/>
<reference evidence="3 4" key="1">
    <citation type="journal article" date="2019" name="ACS Chem. Biol.">
        <title>Identification and Mobilization of a Cryptic Antibiotic Biosynthesis Gene Locus from a Human-Pathogenic Nocardia Isolate.</title>
        <authorList>
            <person name="Herisse M."/>
            <person name="Ishida K."/>
            <person name="Porter J.L."/>
            <person name="Howden B."/>
            <person name="Hertweck C."/>
            <person name="Stinear T.P."/>
            <person name="Pidot S.J."/>
        </authorList>
    </citation>
    <scope>NUCLEOTIDE SEQUENCE [LARGE SCALE GENOMIC DNA]</scope>
    <source>
        <strain evidence="3 4">AUSMDU00012717</strain>
    </source>
</reference>
<dbReference type="SUPFAM" id="SSF51679">
    <property type="entry name" value="Bacterial luciferase-like"/>
    <property type="match status" value="1"/>
</dbReference>
<dbReference type="Pfam" id="PF00296">
    <property type="entry name" value="Bac_luciferase"/>
    <property type="match status" value="1"/>
</dbReference>
<dbReference type="Gene3D" id="3.20.20.30">
    <property type="entry name" value="Luciferase-like domain"/>
    <property type="match status" value="1"/>
</dbReference>
<keyword evidence="4" id="KW-1185">Reference proteome</keyword>
<sequence>MKIGITTFVTDEGISGPKLGMALEERGFESLFLPEHSHIPASRRSPAPGGGELPREYYRALDPFITLGAVAAVTERLVLGTGITLLIQRDVIHTAKEIATLDRISNGRFVFGVGAGWNPEEMADHGTSNCGPSGGFGPMNSRNSMAVSSISIRCTPGPNPFGSHPSSSAAAHRRRNGRSGTAWVGCPPRYPTPPKSRPS</sequence>
<organism evidence="3 4">
    <name type="scientific">Nocardia arthritidis</name>
    <dbReference type="NCBI Taxonomy" id="228602"/>
    <lineage>
        <taxon>Bacteria</taxon>
        <taxon>Bacillati</taxon>
        <taxon>Actinomycetota</taxon>
        <taxon>Actinomycetes</taxon>
        <taxon>Mycobacteriales</taxon>
        <taxon>Nocardiaceae</taxon>
        <taxon>Nocardia</taxon>
    </lineage>
</organism>
<accession>A0A6G9Y5W5</accession>
<feature type="domain" description="Luciferase-like" evidence="2">
    <location>
        <begin position="22"/>
        <end position="127"/>
    </location>
</feature>
<dbReference type="InterPro" id="IPR011251">
    <property type="entry name" value="Luciferase-like_dom"/>
</dbReference>
<feature type="region of interest" description="Disordered" evidence="1">
    <location>
        <begin position="156"/>
        <end position="199"/>
    </location>
</feature>
<protein>
    <submittedName>
        <fullName evidence="3">LLM class flavin-dependent oxidoreductase</fullName>
    </submittedName>
</protein>
<evidence type="ECO:0000313" key="4">
    <source>
        <dbReference type="Proteomes" id="UP000503540"/>
    </source>
</evidence>
<evidence type="ECO:0000259" key="2">
    <source>
        <dbReference type="Pfam" id="PF00296"/>
    </source>
</evidence>
<name>A0A6G9Y5W5_9NOCA</name>
<evidence type="ECO:0000256" key="1">
    <source>
        <dbReference type="SAM" id="MobiDB-lite"/>
    </source>
</evidence>
<dbReference type="PANTHER" id="PTHR30011:SF32">
    <property type="entry name" value="CONSERVED PROTEIN"/>
    <property type="match status" value="1"/>
</dbReference>
<dbReference type="GO" id="GO:0016705">
    <property type="term" value="F:oxidoreductase activity, acting on paired donors, with incorporation or reduction of molecular oxygen"/>
    <property type="evidence" value="ECO:0007669"/>
    <property type="project" value="InterPro"/>
</dbReference>